<keyword evidence="1" id="KW-1185">Reference proteome</keyword>
<gene>
    <name evidence="2" type="primary">LOC108677149</name>
</gene>
<evidence type="ECO:0000313" key="2">
    <source>
        <dbReference type="RefSeq" id="XP_018020797.1"/>
    </source>
</evidence>
<sequence>MDVTTTRTCHICASYLPTRQEQVTPRAPASTSINETKQTLNEDLKTGELTAKQREAVGKFNDLAERGCRVTLLAELAAQRQAPDAAYGSEVESSALHINWLSNKFPLRLAPPPLH</sequence>
<dbReference type="GeneID" id="108677149"/>
<dbReference type="AlphaFoldDB" id="A0A8B7P489"/>
<reference evidence="2" key="1">
    <citation type="submission" date="2025-08" db="UniProtKB">
        <authorList>
            <consortium name="RefSeq"/>
        </authorList>
    </citation>
    <scope>IDENTIFICATION</scope>
    <source>
        <tissue evidence="2">Whole organism</tissue>
    </source>
</reference>
<evidence type="ECO:0000313" key="1">
    <source>
        <dbReference type="Proteomes" id="UP000694843"/>
    </source>
</evidence>
<accession>A0A8B7P489</accession>
<proteinExistence type="predicted"/>
<name>A0A8B7P489_HYAAZ</name>
<dbReference type="KEGG" id="hazt:108677149"/>
<protein>
    <submittedName>
        <fullName evidence="2">Uncharacterized protein LOC108677149</fullName>
    </submittedName>
</protein>
<dbReference type="Proteomes" id="UP000694843">
    <property type="component" value="Unplaced"/>
</dbReference>
<organism evidence="1 2">
    <name type="scientific">Hyalella azteca</name>
    <name type="common">Amphipod</name>
    <dbReference type="NCBI Taxonomy" id="294128"/>
    <lineage>
        <taxon>Eukaryota</taxon>
        <taxon>Metazoa</taxon>
        <taxon>Ecdysozoa</taxon>
        <taxon>Arthropoda</taxon>
        <taxon>Crustacea</taxon>
        <taxon>Multicrustacea</taxon>
        <taxon>Malacostraca</taxon>
        <taxon>Eumalacostraca</taxon>
        <taxon>Peracarida</taxon>
        <taxon>Amphipoda</taxon>
        <taxon>Senticaudata</taxon>
        <taxon>Talitrida</taxon>
        <taxon>Talitroidea</taxon>
        <taxon>Hyalellidae</taxon>
        <taxon>Hyalella</taxon>
    </lineage>
</organism>
<dbReference type="RefSeq" id="XP_018020797.1">
    <property type="nucleotide sequence ID" value="XM_018165308.2"/>
</dbReference>